<name>A0A0G1GVT8_9BACT</name>
<evidence type="ECO:0000313" key="3">
    <source>
        <dbReference type="EMBL" id="KKT38750.1"/>
    </source>
</evidence>
<proteinExistence type="predicted"/>
<evidence type="ECO:0008006" key="5">
    <source>
        <dbReference type="Google" id="ProtNLM"/>
    </source>
</evidence>
<dbReference type="AlphaFoldDB" id="A0A0G1GVT8"/>
<accession>A0A0G1GVT8</accession>
<feature type="transmembrane region" description="Helical" evidence="2">
    <location>
        <begin position="7"/>
        <end position="26"/>
    </location>
</feature>
<keyword evidence="2" id="KW-0812">Transmembrane</keyword>
<dbReference type="EMBL" id="LCHM01000006">
    <property type="protein sequence ID" value="KKT38750.1"/>
    <property type="molecule type" value="Genomic_DNA"/>
</dbReference>
<gene>
    <name evidence="3" type="ORF">UW22_C0006G0016</name>
</gene>
<reference evidence="3 4" key="1">
    <citation type="journal article" date="2015" name="Nature">
        <title>rRNA introns, odd ribosomes, and small enigmatic genomes across a large radiation of phyla.</title>
        <authorList>
            <person name="Brown C.T."/>
            <person name="Hug L.A."/>
            <person name="Thomas B.C."/>
            <person name="Sharon I."/>
            <person name="Castelle C.J."/>
            <person name="Singh A."/>
            <person name="Wilkins M.J."/>
            <person name="Williams K.H."/>
            <person name="Banfield J.F."/>
        </authorList>
    </citation>
    <scope>NUCLEOTIDE SEQUENCE [LARGE SCALE GENOMIC DNA]</scope>
</reference>
<keyword evidence="2" id="KW-0472">Membrane</keyword>
<keyword evidence="1" id="KW-0175">Coiled coil</keyword>
<comment type="caution">
    <text evidence="3">The sequence shown here is derived from an EMBL/GenBank/DDBJ whole genome shotgun (WGS) entry which is preliminary data.</text>
</comment>
<dbReference type="Proteomes" id="UP000034617">
    <property type="component" value="Unassembled WGS sequence"/>
</dbReference>
<keyword evidence="2" id="KW-1133">Transmembrane helix</keyword>
<protein>
    <recommendedName>
        <fullName evidence="5">Cell division protein FtsL</fullName>
    </recommendedName>
</protein>
<evidence type="ECO:0000256" key="1">
    <source>
        <dbReference type="SAM" id="Coils"/>
    </source>
</evidence>
<sequence>MKVLMSVATIILPIIASVLFVSQIMFTNNLAQDGSTLKKITTTVDALTFENELLEEEIASASSLLEIQKKAVAGGFIEAKHFLTIAQGQYLVALNQKR</sequence>
<evidence type="ECO:0000256" key="2">
    <source>
        <dbReference type="SAM" id="Phobius"/>
    </source>
</evidence>
<evidence type="ECO:0000313" key="4">
    <source>
        <dbReference type="Proteomes" id="UP000034617"/>
    </source>
</evidence>
<organism evidence="3 4">
    <name type="scientific">Candidatus Gottesmanbacteria bacterium GW2011_GWB1_44_11c</name>
    <dbReference type="NCBI Taxonomy" id="1618447"/>
    <lineage>
        <taxon>Bacteria</taxon>
        <taxon>Candidatus Gottesmaniibacteriota</taxon>
    </lineage>
</organism>
<feature type="coiled-coil region" evidence="1">
    <location>
        <begin position="37"/>
        <end position="71"/>
    </location>
</feature>